<feature type="transmembrane region" description="Helical" evidence="1">
    <location>
        <begin position="21"/>
        <end position="39"/>
    </location>
</feature>
<dbReference type="EMBL" id="BAVR01000003">
    <property type="protein sequence ID" value="GAE87003.1"/>
    <property type="molecule type" value="Genomic_DNA"/>
</dbReference>
<evidence type="ECO:0000256" key="1">
    <source>
        <dbReference type="SAM" id="Phobius"/>
    </source>
</evidence>
<protein>
    <submittedName>
        <fullName evidence="2">Uncharacterized protein</fullName>
    </submittedName>
</protein>
<keyword evidence="1" id="KW-0812">Transmembrane</keyword>
<dbReference type="RefSeq" id="WP_038286796.1">
    <property type="nucleotide sequence ID" value="NZ_BAVR01000003.1"/>
</dbReference>
<evidence type="ECO:0000313" key="2">
    <source>
        <dbReference type="EMBL" id="GAE87003.1"/>
    </source>
</evidence>
<dbReference type="AlphaFoldDB" id="W4V2G8"/>
<dbReference type="Proteomes" id="UP000019109">
    <property type="component" value="Unassembled WGS sequence"/>
</dbReference>
<keyword evidence="1" id="KW-0472">Membrane</keyword>
<keyword evidence="1" id="KW-1133">Transmembrane helix</keyword>
<reference evidence="2" key="1">
    <citation type="journal article" date="2014" name="Genome Announc.">
        <title>Draft Genome Sequence of Clostridium straminisolvens Strain JCM 21531T, Isolated from a Cellulose-Degrading Bacterial Community.</title>
        <authorList>
            <person name="Yuki M."/>
            <person name="Oshima K."/>
            <person name="Suda W."/>
            <person name="Sakamoto M."/>
            <person name="Kitamura K."/>
            <person name="Iida T."/>
            <person name="Hattori M."/>
            <person name="Ohkuma M."/>
        </authorList>
    </citation>
    <scope>NUCLEOTIDE SEQUENCE [LARGE SCALE GENOMIC DNA]</scope>
    <source>
        <strain evidence="2">JCM 21531</strain>
    </source>
</reference>
<name>W4V2G8_9FIRM</name>
<gene>
    <name evidence="2" type="ORF">JCM21531_340</name>
</gene>
<organism evidence="2 3">
    <name type="scientific">Acetivibrio straminisolvens JCM 21531</name>
    <dbReference type="NCBI Taxonomy" id="1294263"/>
    <lineage>
        <taxon>Bacteria</taxon>
        <taxon>Bacillati</taxon>
        <taxon>Bacillota</taxon>
        <taxon>Clostridia</taxon>
        <taxon>Eubacteriales</taxon>
        <taxon>Oscillospiraceae</taxon>
        <taxon>Acetivibrio</taxon>
    </lineage>
</organism>
<proteinExistence type="predicted"/>
<keyword evidence="3" id="KW-1185">Reference proteome</keyword>
<sequence length="64" mass="7247">MELGRLKKKARFQLSNNGANLAFLFIMMALFYFLLPYLLGRFSLQTALIINGPVVLGCTFTFLV</sequence>
<accession>W4V2G8</accession>
<feature type="transmembrane region" description="Helical" evidence="1">
    <location>
        <begin position="45"/>
        <end position="63"/>
    </location>
</feature>
<dbReference type="STRING" id="1294263.JCM21531_340"/>
<comment type="caution">
    <text evidence="2">The sequence shown here is derived from an EMBL/GenBank/DDBJ whole genome shotgun (WGS) entry which is preliminary data.</text>
</comment>
<evidence type="ECO:0000313" key="3">
    <source>
        <dbReference type="Proteomes" id="UP000019109"/>
    </source>
</evidence>